<feature type="region of interest" description="Disordered" evidence="1">
    <location>
        <begin position="148"/>
        <end position="258"/>
    </location>
</feature>
<feature type="compositionally biased region" description="Basic residues" evidence="1">
    <location>
        <begin position="242"/>
        <end position="251"/>
    </location>
</feature>
<evidence type="ECO:0000256" key="1">
    <source>
        <dbReference type="SAM" id="MobiDB-lite"/>
    </source>
</evidence>
<dbReference type="AlphaFoldDB" id="A0A9P7YYC7"/>
<feature type="compositionally biased region" description="Basic residues" evidence="1">
    <location>
        <begin position="189"/>
        <end position="198"/>
    </location>
</feature>
<sequence length="333" mass="36410">MASLSVSGPDHQSMCEFAALIKSIELAVSAKGIIPDGHSTAWMPALQRLGYRDDSPEEFYNIQTAAERAPRPGQMKGNKVPSIAYLTYTFLHHAHHLGIEGVPLRALLNMGVLLLPLKDGKAMKNQSFRAALTREKFFATTNSGWHIRSSGASEDAEGGRNEEPRREQVQAKGVSSRSPKTPAVDAHQKKVSKPRKRKELSSSSLRVTDSIQTFRSEASETSASKNSLPKKRKTLPSPPKSPTKKTNRRRLPNGVDPEHRVLVGNTKVSQNDAYKEDMKKIKEAQKAAKDAGKTRLSEDARLAEEHTAVAAILLELAGVATVGEMFNGILAKC</sequence>
<comment type="caution">
    <text evidence="2">The sequence shown here is derived from an EMBL/GenBank/DDBJ whole genome shotgun (WGS) entry which is preliminary data.</text>
</comment>
<name>A0A9P7YYC7_9HELO</name>
<dbReference type="Proteomes" id="UP000887226">
    <property type="component" value="Unassembled WGS sequence"/>
</dbReference>
<keyword evidence="3" id="KW-1185">Reference proteome</keyword>
<reference evidence="2" key="1">
    <citation type="journal article" date="2021" name="IMA Fungus">
        <title>Genomic characterization of three marine fungi, including Emericellopsis atlantica sp. nov. with signatures of a generalist lifestyle and marine biomass degradation.</title>
        <authorList>
            <person name="Hagestad O.C."/>
            <person name="Hou L."/>
            <person name="Andersen J.H."/>
            <person name="Hansen E.H."/>
            <person name="Altermark B."/>
            <person name="Li C."/>
            <person name="Kuhnert E."/>
            <person name="Cox R.J."/>
            <person name="Crous P.W."/>
            <person name="Spatafora J.W."/>
            <person name="Lail K."/>
            <person name="Amirebrahimi M."/>
            <person name="Lipzen A."/>
            <person name="Pangilinan J."/>
            <person name="Andreopoulos W."/>
            <person name="Hayes R.D."/>
            <person name="Ng V."/>
            <person name="Grigoriev I.V."/>
            <person name="Jackson S.A."/>
            <person name="Sutton T.D.S."/>
            <person name="Dobson A.D.W."/>
            <person name="Rama T."/>
        </authorList>
    </citation>
    <scope>NUCLEOTIDE SEQUENCE</scope>
    <source>
        <strain evidence="2">TRa3180A</strain>
    </source>
</reference>
<proteinExistence type="predicted"/>
<gene>
    <name evidence="2" type="ORF">BJ878DRAFT_545029</name>
</gene>
<accession>A0A9P7YYC7</accession>
<feature type="compositionally biased region" description="Polar residues" evidence="1">
    <location>
        <begin position="207"/>
        <end position="226"/>
    </location>
</feature>
<dbReference type="EMBL" id="MU254176">
    <property type="protein sequence ID" value="KAG9241652.1"/>
    <property type="molecule type" value="Genomic_DNA"/>
</dbReference>
<feature type="compositionally biased region" description="Basic and acidic residues" evidence="1">
    <location>
        <begin position="157"/>
        <end position="169"/>
    </location>
</feature>
<evidence type="ECO:0000313" key="2">
    <source>
        <dbReference type="EMBL" id="KAG9241652.1"/>
    </source>
</evidence>
<organism evidence="2 3">
    <name type="scientific">Calycina marina</name>
    <dbReference type="NCBI Taxonomy" id="1763456"/>
    <lineage>
        <taxon>Eukaryota</taxon>
        <taxon>Fungi</taxon>
        <taxon>Dikarya</taxon>
        <taxon>Ascomycota</taxon>
        <taxon>Pezizomycotina</taxon>
        <taxon>Leotiomycetes</taxon>
        <taxon>Helotiales</taxon>
        <taxon>Pezizellaceae</taxon>
        <taxon>Calycina</taxon>
    </lineage>
</organism>
<evidence type="ECO:0000313" key="3">
    <source>
        <dbReference type="Proteomes" id="UP000887226"/>
    </source>
</evidence>
<protein>
    <submittedName>
        <fullName evidence="2">Uncharacterized protein</fullName>
    </submittedName>
</protein>